<evidence type="ECO:0000313" key="2">
    <source>
        <dbReference type="EMBL" id="MBB3095458.1"/>
    </source>
</evidence>
<dbReference type="Proteomes" id="UP000590749">
    <property type="component" value="Unassembled WGS sequence"/>
</dbReference>
<dbReference type="SUPFAM" id="SSF53597">
    <property type="entry name" value="Dihydrofolate reductase-like"/>
    <property type="match status" value="1"/>
</dbReference>
<dbReference type="GO" id="GO:0008703">
    <property type="term" value="F:5-amino-6-(5-phosphoribosylamino)uracil reductase activity"/>
    <property type="evidence" value="ECO:0007669"/>
    <property type="project" value="InterPro"/>
</dbReference>
<sequence>MRKLVYFVASTIDGFIAAPDGSWDFMTIHDDVTTFMSTRYPETVPTHLRGPLGVEGPNRVFDTVLMGRHTYEPALQAGIISPYAHLKQFVFSRTLPASADPAVQVVADDPRALVDKLKQQPGLDIWLAGGGSLAGQLLPVVDELVIKLNPIVAGAGIPLATTGFDPHRFGLIDATPLDSGVVVLRYRATAG</sequence>
<dbReference type="PANTHER" id="PTHR38011">
    <property type="entry name" value="DIHYDROFOLATE REDUCTASE FAMILY PROTEIN (AFU_ORTHOLOGUE AFUA_8G06820)"/>
    <property type="match status" value="1"/>
</dbReference>
<name>A0A7W5AFP9_9ACTN</name>
<dbReference type="InterPro" id="IPR002734">
    <property type="entry name" value="RibDG_C"/>
</dbReference>
<accession>A0A7W5AFP9</accession>
<dbReference type="Gene3D" id="3.40.430.10">
    <property type="entry name" value="Dihydrofolate Reductase, subunit A"/>
    <property type="match status" value="1"/>
</dbReference>
<keyword evidence="3" id="KW-1185">Reference proteome</keyword>
<proteinExistence type="predicted"/>
<dbReference type="GO" id="GO:0009231">
    <property type="term" value="P:riboflavin biosynthetic process"/>
    <property type="evidence" value="ECO:0007669"/>
    <property type="project" value="InterPro"/>
</dbReference>
<comment type="caution">
    <text evidence="2">The sequence shown here is derived from an EMBL/GenBank/DDBJ whole genome shotgun (WGS) entry which is preliminary data.</text>
</comment>
<organism evidence="2 3">
    <name type="scientific">Actinoplanes campanulatus</name>
    <dbReference type="NCBI Taxonomy" id="113559"/>
    <lineage>
        <taxon>Bacteria</taxon>
        <taxon>Bacillati</taxon>
        <taxon>Actinomycetota</taxon>
        <taxon>Actinomycetes</taxon>
        <taxon>Micromonosporales</taxon>
        <taxon>Micromonosporaceae</taxon>
        <taxon>Actinoplanes</taxon>
    </lineage>
</organism>
<dbReference type="InterPro" id="IPR024072">
    <property type="entry name" value="DHFR-like_dom_sf"/>
</dbReference>
<evidence type="ECO:0000313" key="3">
    <source>
        <dbReference type="Proteomes" id="UP000590749"/>
    </source>
</evidence>
<protein>
    <submittedName>
        <fullName evidence="2">Dihydrofolate reductase</fullName>
    </submittedName>
</protein>
<feature type="domain" description="Bacterial bifunctional deaminase-reductase C-terminal" evidence="1">
    <location>
        <begin position="3"/>
        <end position="182"/>
    </location>
</feature>
<dbReference type="EMBL" id="JACHXF010000006">
    <property type="protein sequence ID" value="MBB3095458.1"/>
    <property type="molecule type" value="Genomic_DNA"/>
</dbReference>
<dbReference type="AlphaFoldDB" id="A0A7W5AFP9"/>
<evidence type="ECO:0000259" key="1">
    <source>
        <dbReference type="Pfam" id="PF01872"/>
    </source>
</evidence>
<dbReference type="Pfam" id="PF01872">
    <property type="entry name" value="RibD_C"/>
    <property type="match status" value="1"/>
</dbReference>
<dbReference type="RefSeq" id="WP_183220230.1">
    <property type="nucleotide sequence ID" value="NZ_BMPW01000004.1"/>
</dbReference>
<dbReference type="InterPro" id="IPR050765">
    <property type="entry name" value="Riboflavin_Biosynth_HTPR"/>
</dbReference>
<dbReference type="PANTHER" id="PTHR38011:SF11">
    <property type="entry name" value="2,5-DIAMINO-6-RIBOSYLAMINO-4(3H)-PYRIMIDINONE 5'-PHOSPHATE REDUCTASE"/>
    <property type="match status" value="1"/>
</dbReference>
<reference evidence="2 3" key="1">
    <citation type="submission" date="2020-08" db="EMBL/GenBank/DDBJ databases">
        <title>Genomic Encyclopedia of Type Strains, Phase III (KMG-III): the genomes of soil and plant-associated and newly described type strains.</title>
        <authorList>
            <person name="Whitman W."/>
        </authorList>
    </citation>
    <scope>NUCLEOTIDE SEQUENCE [LARGE SCALE GENOMIC DNA]</scope>
    <source>
        <strain evidence="2 3">CECT 3287</strain>
    </source>
</reference>
<gene>
    <name evidence="2" type="ORF">FHR83_003128</name>
</gene>